<gene>
    <name evidence="2" type="ORF">CAB17_18580</name>
</gene>
<dbReference type="Proteomes" id="UP000234343">
    <property type="component" value="Chromosome"/>
</dbReference>
<dbReference type="KEGG" id="lsh:CAB17_18580"/>
<evidence type="ECO:0000313" key="2">
    <source>
        <dbReference type="EMBL" id="AUH73824.1"/>
    </source>
</evidence>
<keyword evidence="3" id="KW-1185">Reference proteome</keyword>
<dbReference type="SUPFAM" id="SSF52540">
    <property type="entry name" value="P-loop containing nucleoside triphosphate hydrolases"/>
    <property type="match status" value="1"/>
</dbReference>
<protein>
    <recommendedName>
        <fullName evidence="1">KAP NTPase domain-containing protein</fullName>
    </recommendedName>
</protein>
<dbReference type="AlphaFoldDB" id="A0A2H5FQK6"/>
<evidence type="ECO:0000259" key="1">
    <source>
        <dbReference type="Pfam" id="PF07693"/>
    </source>
</evidence>
<feature type="domain" description="KAP NTPase" evidence="1">
    <location>
        <begin position="26"/>
        <end position="194"/>
    </location>
</feature>
<organism evidence="2 3">
    <name type="scientific">Legionella sainthelensi</name>
    <dbReference type="NCBI Taxonomy" id="28087"/>
    <lineage>
        <taxon>Bacteria</taxon>
        <taxon>Pseudomonadati</taxon>
        <taxon>Pseudomonadota</taxon>
        <taxon>Gammaproteobacteria</taxon>
        <taxon>Legionellales</taxon>
        <taxon>Legionellaceae</taxon>
        <taxon>Legionella</taxon>
    </lineage>
</organism>
<sequence>MRSDLSEKPILKADQDELQIELRIVAKIVNLLSDFSEISSESFTLAISGEWGVGKTSALNLLKNKLDKKRFIHISFDPFLSGNLEILNLIEEFYLKLYKELISSSVKEAIKKGLKSLLVLSRCKIDANMEIPGAPISVKGSYNWSDNVDELIKIWEDNPPKELSEQLDLLNKVLGRHRKKIVLTIDEIDSDLPSKNRTPILSNHTKVIRGLKS</sequence>
<dbReference type="RefSeq" id="WP_101901322.1">
    <property type="nucleotide sequence ID" value="NZ_CP025491.2"/>
</dbReference>
<dbReference type="InterPro" id="IPR027417">
    <property type="entry name" value="P-loop_NTPase"/>
</dbReference>
<reference evidence="2 3" key="1">
    <citation type="submission" date="2017-12" db="EMBL/GenBank/DDBJ databases">
        <title>Legionella sainthelensi LA01-117, whole genome sequence of a clinical isolate from New Zealand.</title>
        <authorList>
            <person name="Cree S.L."/>
            <person name="Slow S."/>
            <person name="Kennedy M.A."/>
            <person name="Murdoch D.R."/>
            <person name="Biggs P.J."/>
            <person name="Anderson T."/>
        </authorList>
    </citation>
    <scope>NUCLEOTIDE SEQUENCE [LARGE SCALE GENOMIC DNA]</scope>
    <source>
        <strain evidence="2 3">LA01-117</strain>
    </source>
</reference>
<dbReference type="EMBL" id="CP025491">
    <property type="protein sequence ID" value="AUH73824.1"/>
    <property type="molecule type" value="Genomic_DNA"/>
</dbReference>
<accession>A0A2H5FQK6</accession>
<proteinExistence type="predicted"/>
<name>A0A2H5FQK6_9GAMM</name>
<dbReference type="Gene3D" id="3.40.50.300">
    <property type="entry name" value="P-loop containing nucleotide triphosphate hydrolases"/>
    <property type="match status" value="1"/>
</dbReference>
<evidence type="ECO:0000313" key="3">
    <source>
        <dbReference type="Proteomes" id="UP000234343"/>
    </source>
</evidence>
<dbReference type="Pfam" id="PF07693">
    <property type="entry name" value="KAP_NTPase"/>
    <property type="match status" value="1"/>
</dbReference>
<dbReference type="InterPro" id="IPR011646">
    <property type="entry name" value="KAP_P-loop"/>
</dbReference>